<feature type="transmembrane region" description="Helical" evidence="7">
    <location>
        <begin position="218"/>
        <end position="236"/>
    </location>
</feature>
<dbReference type="Pfam" id="PF20684">
    <property type="entry name" value="Fung_rhodopsin"/>
    <property type="match status" value="1"/>
</dbReference>
<keyword evidence="10" id="KW-1185">Reference proteome</keyword>
<feature type="region of interest" description="Disordered" evidence="6">
    <location>
        <begin position="295"/>
        <end position="319"/>
    </location>
</feature>
<dbReference type="PANTHER" id="PTHR33048">
    <property type="entry name" value="PTH11-LIKE INTEGRAL MEMBRANE PROTEIN (AFU_ORTHOLOGUE AFUA_5G11245)"/>
    <property type="match status" value="1"/>
</dbReference>
<feature type="transmembrane region" description="Helical" evidence="7">
    <location>
        <begin position="102"/>
        <end position="126"/>
    </location>
</feature>
<keyword evidence="2 7" id="KW-0812">Transmembrane</keyword>
<dbReference type="InterPro" id="IPR052337">
    <property type="entry name" value="SAT4-like"/>
</dbReference>
<protein>
    <recommendedName>
        <fullName evidence="8">Rhodopsin domain-containing protein</fullName>
    </recommendedName>
</protein>
<dbReference type="AlphaFoldDB" id="A0A6A6GSJ4"/>
<dbReference type="EMBL" id="ML992501">
    <property type="protein sequence ID" value="KAF2228313.1"/>
    <property type="molecule type" value="Genomic_DNA"/>
</dbReference>
<evidence type="ECO:0000256" key="5">
    <source>
        <dbReference type="ARBA" id="ARBA00038359"/>
    </source>
</evidence>
<evidence type="ECO:0000256" key="3">
    <source>
        <dbReference type="ARBA" id="ARBA00022989"/>
    </source>
</evidence>
<dbReference type="OrthoDB" id="4682787at2759"/>
<feature type="transmembrane region" description="Helical" evidence="7">
    <location>
        <begin position="138"/>
        <end position="158"/>
    </location>
</feature>
<proteinExistence type="inferred from homology"/>
<name>A0A6A6GSJ4_9PEZI</name>
<gene>
    <name evidence="9" type="ORF">BDZ85DRAFT_246696</name>
</gene>
<dbReference type="Proteomes" id="UP000799538">
    <property type="component" value="Unassembled WGS sequence"/>
</dbReference>
<evidence type="ECO:0000256" key="7">
    <source>
        <dbReference type="SAM" id="Phobius"/>
    </source>
</evidence>
<evidence type="ECO:0000256" key="1">
    <source>
        <dbReference type="ARBA" id="ARBA00004141"/>
    </source>
</evidence>
<feature type="transmembrane region" description="Helical" evidence="7">
    <location>
        <begin position="25"/>
        <end position="48"/>
    </location>
</feature>
<evidence type="ECO:0000256" key="4">
    <source>
        <dbReference type="ARBA" id="ARBA00023136"/>
    </source>
</evidence>
<evidence type="ECO:0000256" key="2">
    <source>
        <dbReference type="ARBA" id="ARBA00022692"/>
    </source>
</evidence>
<comment type="subcellular location">
    <subcellularLocation>
        <location evidence="1">Membrane</location>
        <topology evidence="1">Multi-pass membrane protein</topology>
    </subcellularLocation>
</comment>
<dbReference type="PANTHER" id="PTHR33048:SF47">
    <property type="entry name" value="INTEGRAL MEMBRANE PROTEIN-RELATED"/>
    <property type="match status" value="1"/>
</dbReference>
<accession>A0A6A6GSJ4</accession>
<feature type="transmembrane region" description="Helical" evidence="7">
    <location>
        <begin position="60"/>
        <end position="82"/>
    </location>
</feature>
<dbReference type="InterPro" id="IPR049326">
    <property type="entry name" value="Rhodopsin_dom_fungi"/>
</dbReference>
<keyword evidence="3 7" id="KW-1133">Transmembrane helix</keyword>
<reference evidence="10" key="1">
    <citation type="journal article" date="2020" name="Stud. Mycol.">
        <title>101 Dothideomycetes genomes: A test case for predicting lifestyles and emergence of pathogens.</title>
        <authorList>
            <person name="Haridas S."/>
            <person name="Albert R."/>
            <person name="Binder M."/>
            <person name="Bloem J."/>
            <person name="LaButti K."/>
            <person name="Salamov A."/>
            <person name="Andreopoulos B."/>
            <person name="Baker S."/>
            <person name="Barry K."/>
            <person name="Bills G."/>
            <person name="Bluhm B."/>
            <person name="Cannon C."/>
            <person name="Castanera R."/>
            <person name="Culley D."/>
            <person name="Daum C."/>
            <person name="Ezra D."/>
            <person name="Gonzalez J."/>
            <person name="Henrissat B."/>
            <person name="Kuo A."/>
            <person name="Liang C."/>
            <person name="Lipzen A."/>
            <person name="Lutzoni F."/>
            <person name="Magnuson J."/>
            <person name="Mondo S."/>
            <person name="Nolan M."/>
            <person name="Ohm R."/>
            <person name="Pangilinan J."/>
            <person name="Park H.-J."/>
            <person name="Ramirez L."/>
            <person name="Alfaro M."/>
            <person name="Sun H."/>
            <person name="Tritt A."/>
            <person name="Yoshinaga Y."/>
            <person name="Zwiers L.-H."/>
            <person name="Turgeon B."/>
            <person name="Goodwin S."/>
            <person name="Spatafora J."/>
            <person name="Crous P."/>
            <person name="Grigoriev I."/>
        </authorList>
    </citation>
    <scope>NUCLEOTIDE SEQUENCE [LARGE SCALE GENOMIC DNA]</scope>
    <source>
        <strain evidence="10">CECT 20119</strain>
    </source>
</reference>
<evidence type="ECO:0000256" key="6">
    <source>
        <dbReference type="SAM" id="MobiDB-lite"/>
    </source>
</evidence>
<dbReference type="GO" id="GO:0016020">
    <property type="term" value="C:membrane"/>
    <property type="evidence" value="ECO:0007669"/>
    <property type="project" value="UniProtKB-SubCell"/>
</dbReference>
<evidence type="ECO:0000313" key="9">
    <source>
        <dbReference type="EMBL" id="KAF2228313.1"/>
    </source>
</evidence>
<feature type="transmembrane region" description="Helical" evidence="7">
    <location>
        <begin position="256"/>
        <end position="276"/>
    </location>
</feature>
<evidence type="ECO:0000313" key="10">
    <source>
        <dbReference type="Proteomes" id="UP000799538"/>
    </source>
</evidence>
<comment type="similarity">
    <text evidence="5">Belongs to the SAT4 family.</text>
</comment>
<sequence length="337" mass="37586">MADNIPDAELAAPYVEGLSGDINPVFFFANHAAALVLVTVLLAVRLYVRKFMVKAMGKDDYLLIAAYFVFLGQTLFMFYYAAELVRNGLAAEYFNSIIRIQFWGVLYLTILVLVRIAIAAFFLRVLPAPAFNWQRYTIIISVGLYTLFSIIYNFVQLFSCGDPLDVRNPDPKCLDLDAMNALALVSTILNMLIDWLLTLLPATVIYKSSMSWRNKCQVMAVMMLGAVGSIISIVRIPFLDLGILVGEHQWANLSTYFVLALWENSVAMAAISAAALKPLMRKWFPSDSTLGTSNAPLTMQPDLLPPDVENDSLEKSGEKEKDVIAVVHQLDSTEEKF</sequence>
<keyword evidence="4 7" id="KW-0472">Membrane</keyword>
<feature type="transmembrane region" description="Helical" evidence="7">
    <location>
        <begin position="178"/>
        <end position="206"/>
    </location>
</feature>
<evidence type="ECO:0000259" key="8">
    <source>
        <dbReference type="Pfam" id="PF20684"/>
    </source>
</evidence>
<feature type="domain" description="Rhodopsin" evidence="8">
    <location>
        <begin position="44"/>
        <end position="282"/>
    </location>
</feature>
<organism evidence="9 10">
    <name type="scientific">Elsinoe ampelina</name>
    <dbReference type="NCBI Taxonomy" id="302913"/>
    <lineage>
        <taxon>Eukaryota</taxon>
        <taxon>Fungi</taxon>
        <taxon>Dikarya</taxon>
        <taxon>Ascomycota</taxon>
        <taxon>Pezizomycotina</taxon>
        <taxon>Dothideomycetes</taxon>
        <taxon>Dothideomycetidae</taxon>
        <taxon>Myriangiales</taxon>
        <taxon>Elsinoaceae</taxon>
        <taxon>Elsinoe</taxon>
    </lineage>
</organism>